<sequence>MDATLVDAFLNQYNMGLKVNGTFISKGYDNIVDELAKNFNIKIEKNQVKSRWKILKKHFSDAYDIFKNGMSGFTIDPITQIWMAEPEVWNDLIKVKAQAKIYMQTAVPHYDKMVILYGKDRATGNHSVTASELRKCPSFILSDDFIDVDPIMSQFSGQNAQHFVDDDVDMVPPSPFEHVSPSSHGASGGNKKSKKSVDKEKEVSEGMKNAIEKVADAIKNSGQLIAENIKSSSEIIAKKAPISPTETYQILLDLGF</sequence>
<gene>
    <name evidence="4" type="primary">LOC120262833</name>
</gene>
<evidence type="ECO:0000259" key="2">
    <source>
        <dbReference type="Pfam" id="PF12776"/>
    </source>
</evidence>
<keyword evidence="3" id="KW-1185">Reference proteome</keyword>
<dbReference type="InterPro" id="IPR024752">
    <property type="entry name" value="Myb/SANT-like_dom"/>
</dbReference>
<evidence type="ECO:0000256" key="1">
    <source>
        <dbReference type="SAM" id="MobiDB-lite"/>
    </source>
</evidence>
<evidence type="ECO:0000313" key="4">
    <source>
        <dbReference type="RefSeq" id="XP_039126670.1"/>
    </source>
</evidence>
<proteinExistence type="predicted"/>
<evidence type="ECO:0000313" key="3">
    <source>
        <dbReference type="Proteomes" id="UP001515500"/>
    </source>
</evidence>
<name>A0AB40BH13_DIOCR</name>
<feature type="domain" description="Myb/SANT-like" evidence="2">
    <location>
        <begin position="1"/>
        <end position="91"/>
    </location>
</feature>
<feature type="region of interest" description="Disordered" evidence="1">
    <location>
        <begin position="171"/>
        <end position="204"/>
    </location>
</feature>
<protein>
    <submittedName>
        <fullName evidence="4">Uncharacterized protein LOC120262833</fullName>
    </submittedName>
</protein>
<dbReference type="Proteomes" id="UP001515500">
    <property type="component" value="Chromosome 1"/>
</dbReference>
<dbReference type="PANTHER" id="PTHR46929:SF4">
    <property type="entry name" value="MYB_SANT-LIKE DOMAIN-CONTAINING PROTEIN"/>
    <property type="match status" value="1"/>
</dbReference>
<reference evidence="3" key="1">
    <citation type="submission" date="2025-05" db="UniProtKB">
        <authorList>
            <consortium name="RefSeq"/>
        </authorList>
    </citation>
    <scope>NUCLEOTIDE SEQUENCE [LARGE SCALE GENOMIC DNA]</scope>
</reference>
<dbReference type="Pfam" id="PF12776">
    <property type="entry name" value="Myb_DNA-bind_3"/>
    <property type="match status" value="1"/>
</dbReference>
<accession>A0AB40BH13</accession>
<reference evidence="4" key="2">
    <citation type="submission" date="2025-08" db="UniProtKB">
        <authorList>
            <consortium name="RefSeq"/>
        </authorList>
    </citation>
    <scope>IDENTIFICATION</scope>
</reference>
<dbReference type="GeneID" id="120262833"/>
<feature type="compositionally biased region" description="Basic and acidic residues" evidence="1">
    <location>
        <begin position="195"/>
        <end position="204"/>
    </location>
</feature>
<organism evidence="3 4">
    <name type="scientific">Dioscorea cayennensis subsp. rotundata</name>
    <name type="common">White Guinea yam</name>
    <name type="synonym">Dioscorea rotundata</name>
    <dbReference type="NCBI Taxonomy" id="55577"/>
    <lineage>
        <taxon>Eukaryota</taxon>
        <taxon>Viridiplantae</taxon>
        <taxon>Streptophyta</taxon>
        <taxon>Embryophyta</taxon>
        <taxon>Tracheophyta</taxon>
        <taxon>Spermatophyta</taxon>
        <taxon>Magnoliopsida</taxon>
        <taxon>Liliopsida</taxon>
        <taxon>Dioscoreales</taxon>
        <taxon>Dioscoreaceae</taxon>
        <taxon>Dioscorea</taxon>
    </lineage>
</organism>
<dbReference type="PANTHER" id="PTHR46929">
    <property type="entry name" value="EXPRESSED PROTEIN"/>
    <property type="match status" value="1"/>
</dbReference>
<dbReference type="AlphaFoldDB" id="A0AB40BH13"/>
<dbReference type="RefSeq" id="XP_039126670.1">
    <property type="nucleotide sequence ID" value="XM_039270736.1"/>
</dbReference>